<dbReference type="AlphaFoldDB" id="A0A9P5NBE6"/>
<gene>
    <name evidence="1" type="ORF">CPB84DRAFT_1714963</name>
</gene>
<dbReference type="OrthoDB" id="2917041at2759"/>
<keyword evidence="2" id="KW-1185">Reference proteome</keyword>
<dbReference type="EMBL" id="JADNYJ010000177">
    <property type="protein sequence ID" value="KAF8876882.1"/>
    <property type="molecule type" value="Genomic_DNA"/>
</dbReference>
<comment type="caution">
    <text evidence="1">The sequence shown here is derived from an EMBL/GenBank/DDBJ whole genome shotgun (WGS) entry which is preliminary data.</text>
</comment>
<organism evidence="1 2">
    <name type="scientific">Gymnopilus junonius</name>
    <name type="common">Spectacular rustgill mushroom</name>
    <name type="synonym">Gymnopilus spectabilis subsp. junonius</name>
    <dbReference type="NCBI Taxonomy" id="109634"/>
    <lineage>
        <taxon>Eukaryota</taxon>
        <taxon>Fungi</taxon>
        <taxon>Dikarya</taxon>
        <taxon>Basidiomycota</taxon>
        <taxon>Agaricomycotina</taxon>
        <taxon>Agaricomycetes</taxon>
        <taxon>Agaricomycetidae</taxon>
        <taxon>Agaricales</taxon>
        <taxon>Agaricineae</taxon>
        <taxon>Hymenogastraceae</taxon>
        <taxon>Gymnopilus</taxon>
    </lineage>
</organism>
<sequence>MQRAKYLNPEAVKSWFDILEEWVVKLGIDPKNLYGMDESGFPTAYGGKDRVLGERGTKTQHKQGGADRENVTAVVTICANGTSVRPLLI</sequence>
<accession>A0A9P5NBE6</accession>
<dbReference type="Proteomes" id="UP000724874">
    <property type="component" value="Unassembled WGS sequence"/>
</dbReference>
<proteinExistence type="predicted"/>
<feature type="non-terminal residue" evidence="1">
    <location>
        <position position="89"/>
    </location>
</feature>
<evidence type="ECO:0000313" key="2">
    <source>
        <dbReference type="Proteomes" id="UP000724874"/>
    </source>
</evidence>
<protein>
    <submittedName>
        <fullName evidence="1">Uncharacterized protein</fullName>
    </submittedName>
</protein>
<evidence type="ECO:0000313" key="1">
    <source>
        <dbReference type="EMBL" id="KAF8876882.1"/>
    </source>
</evidence>
<name>A0A9P5NBE6_GYMJU</name>
<reference evidence="1" key="1">
    <citation type="submission" date="2020-11" db="EMBL/GenBank/DDBJ databases">
        <authorList>
            <consortium name="DOE Joint Genome Institute"/>
            <person name="Ahrendt S."/>
            <person name="Riley R."/>
            <person name="Andreopoulos W."/>
            <person name="LaButti K."/>
            <person name="Pangilinan J."/>
            <person name="Ruiz-duenas F.J."/>
            <person name="Barrasa J.M."/>
            <person name="Sanchez-Garcia M."/>
            <person name="Camarero S."/>
            <person name="Miyauchi S."/>
            <person name="Serrano A."/>
            <person name="Linde D."/>
            <person name="Babiker R."/>
            <person name="Drula E."/>
            <person name="Ayuso-Fernandez I."/>
            <person name="Pacheco R."/>
            <person name="Padilla G."/>
            <person name="Ferreira P."/>
            <person name="Barriuso J."/>
            <person name="Kellner H."/>
            <person name="Castanera R."/>
            <person name="Alfaro M."/>
            <person name="Ramirez L."/>
            <person name="Pisabarro A.G."/>
            <person name="Kuo A."/>
            <person name="Tritt A."/>
            <person name="Lipzen A."/>
            <person name="He G."/>
            <person name="Yan M."/>
            <person name="Ng V."/>
            <person name="Cullen D."/>
            <person name="Martin F."/>
            <person name="Rosso M.-N."/>
            <person name="Henrissat B."/>
            <person name="Hibbett D."/>
            <person name="Martinez A.T."/>
            <person name="Grigoriev I.V."/>
        </authorList>
    </citation>
    <scope>NUCLEOTIDE SEQUENCE</scope>
    <source>
        <strain evidence="1">AH 44721</strain>
    </source>
</reference>